<keyword evidence="4" id="KW-1185">Reference proteome</keyword>
<dbReference type="AlphaFoldDB" id="A0A371EH95"/>
<keyword evidence="1" id="KW-0813">Transport</keyword>
<gene>
    <name evidence="3" type="ORF">CR513_55921</name>
</gene>
<comment type="subunit">
    <text evidence="1">Component of the TIM23 complex.</text>
</comment>
<comment type="caution">
    <text evidence="3">The sequence shown here is derived from an EMBL/GenBank/DDBJ whole genome shotgun (WGS) entry which is preliminary data.</text>
</comment>
<dbReference type="PANTHER" id="PTHR12210">
    <property type="entry name" value="DULLARD PROTEIN PHOSPHATASE"/>
    <property type="match status" value="1"/>
</dbReference>
<dbReference type="PROSITE" id="PS50969">
    <property type="entry name" value="FCP1"/>
    <property type="match status" value="1"/>
</dbReference>
<dbReference type="FunFam" id="3.40.50.1000:FF:000257">
    <property type="entry name" value="Haloacid dehalogenase-like hydrolase (HAD) superfamily protein"/>
    <property type="match status" value="1"/>
</dbReference>
<dbReference type="Proteomes" id="UP000257109">
    <property type="component" value="Unassembled WGS sequence"/>
</dbReference>
<dbReference type="GO" id="GO:0015031">
    <property type="term" value="P:protein transport"/>
    <property type="evidence" value="ECO:0007669"/>
    <property type="project" value="UniProtKB-KW"/>
</dbReference>
<keyword evidence="1" id="KW-0653">Protein transport</keyword>
<evidence type="ECO:0000313" key="3">
    <source>
        <dbReference type="EMBL" id="RDX65422.1"/>
    </source>
</evidence>
<dbReference type="InterPro" id="IPR050365">
    <property type="entry name" value="TIM50"/>
</dbReference>
<dbReference type="InterPro" id="IPR023214">
    <property type="entry name" value="HAD_sf"/>
</dbReference>
<dbReference type="SMART" id="SM00577">
    <property type="entry name" value="CPDc"/>
    <property type="match status" value="1"/>
</dbReference>
<accession>A0A371EH95</accession>
<dbReference type="SUPFAM" id="SSF56784">
    <property type="entry name" value="HAD-like"/>
    <property type="match status" value="1"/>
</dbReference>
<protein>
    <recommendedName>
        <fullName evidence="1">Mitochondrial import inner membrane translocase subunit TIM50</fullName>
    </recommendedName>
</protein>
<dbReference type="Pfam" id="PF03031">
    <property type="entry name" value="NIF"/>
    <property type="match status" value="1"/>
</dbReference>
<sequence length="352" mass="41081">MEPLREQRERVVCDIPKEGIKNTMNTDSTVLDEANSYKQVSYTDEMRKLSVSIINEEDRQKTLLISSFRPSVVCLKKKLIVLDINGLLVDIVSSPPKYRKADATIGRRAIFKRPFYIQFLNFCFEKFEVGVWSSRAKKNIDCIIDYLMGNMKERLLFCWDLSQCTETSFKTLENKYKPLVFKDLRKIWEKHDSNLPWEKGYYNESNTLLLDDSPYKALLNPPYTSVFPHTFKFQNQSDNSLAAGGDLRQYLDGLANAENMQKYVEQHPFGQEGINERSECWNFYLETIPLLKSDLFMSFLGLLHVEWAKNLSETFSHSIIRMEARNFQFNVDQFMPNDGKGYSLVISKHGRK</sequence>
<evidence type="ECO:0000256" key="1">
    <source>
        <dbReference type="RuleBase" id="RU365079"/>
    </source>
</evidence>
<reference evidence="3" key="1">
    <citation type="submission" date="2018-05" db="EMBL/GenBank/DDBJ databases">
        <title>Draft genome of Mucuna pruriens seed.</title>
        <authorList>
            <person name="Nnadi N.E."/>
            <person name="Vos R."/>
            <person name="Hasami M.H."/>
            <person name="Devisetty U.K."/>
            <person name="Aguiy J.C."/>
        </authorList>
    </citation>
    <scope>NUCLEOTIDE SEQUENCE [LARGE SCALE GENOMIC DNA]</scope>
    <source>
        <strain evidence="3">JCA_2017</strain>
    </source>
</reference>
<name>A0A371EH95_MUCPR</name>
<proteinExistence type="inferred from homology"/>
<dbReference type="EMBL" id="QJKJ01013908">
    <property type="protein sequence ID" value="RDX65422.1"/>
    <property type="molecule type" value="Genomic_DNA"/>
</dbReference>
<keyword evidence="1" id="KW-0811">Translocation</keyword>
<keyword evidence="1" id="KW-0496">Mitochondrion</keyword>
<feature type="non-terminal residue" evidence="3">
    <location>
        <position position="352"/>
    </location>
</feature>
<feature type="domain" description="FCP1 homology" evidence="2">
    <location>
        <begin position="73"/>
        <end position="254"/>
    </location>
</feature>
<comment type="similarity">
    <text evidence="1">Belongs to the TIM50 family.</text>
</comment>
<evidence type="ECO:0000313" key="4">
    <source>
        <dbReference type="Proteomes" id="UP000257109"/>
    </source>
</evidence>
<organism evidence="3 4">
    <name type="scientific">Mucuna pruriens</name>
    <name type="common">Velvet bean</name>
    <name type="synonym">Dolichos pruriens</name>
    <dbReference type="NCBI Taxonomy" id="157652"/>
    <lineage>
        <taxon>Eukaryota</taxon>
        <taxon>Viridiplantae</taxon>
        <taxon>Streptophyta</taxon>
        <taxon>Embryophyta</taxon>
        <taxon>Tracheophyta</taxon>
        <taxon>Spermatophyta</taxon>
        <taxon>Magnoliopsida</taxon>
        <taxon>eudicotyledons</taxon>
        <taxon>Gunneridae</taxon>
        <taxon>Pentapetalae</taxon>
        <taxon>rosids</taxon>
        <taxon>fabids</taxon>
        <taxon>Fabales</taxon>
        <taxon>Fabaceae</taxon>
        <taxon>Papilionoideae</taxon>
        <taxon>50 kb inversion clade</taxon>
        <taxon>NPAAA clade</taxon>
        <taxon>indigoferoid/millettioid clade</taxon>
        <taxon>Phaseoleae</taxon>
        <taxon>Mucuna</taxon>
    </lineage>
</organism>
<dbReference type="Gene3D" id="3.40.50.1000">
    <property type="entry name" value="HAD superfamily/HAD-like"/>
    <property type="match status" value="1"/>
</dbReference>
<dbReference type="InterPro" id="IPR036412">
    <property type="entry name" value="HAD-like_sf"/>
</dbReference>
<dbReference type="InterPro" id="IPR004274">
    <property type="entry name" value="FCP1_dom"/>
</dbReference>
<comment type="function">
    <text evidence="1">Essential component of the TIM23 complex, a complex that mediates the translocation of transit peptide-containing proteins across the mitochondrial inner membrane.</text>
</comment>
<evidence type="ECO:0000259" key="2">
    <source>
        <dbReference type="PROSITE" id="PS50969"/>
    </source>
</evidence>
<dbReference type="OrthoDB" id="1711508at2759"/>
<dbReference type="GO" id="GO:0005744">
    <property type="term" value="C:TIM23 mitochondrial import inner membrane translocase complex"/>
    <property type="evidence" value="ECO:0007669"/>
    <property type="project" value="UniProtKB-UniRule"/>
</dbReference>
<comment type="subcellular location">
    <subcellularLocation>
        <location evidence="1">Mitochondrion inner membrane</location>
        <topology evidence="1">Single-pass membrane protein</topology>
    </subcellularLocation>
</comment>
<keyword evidence="1" id="KW-0809">Transit peptide</keyword>